<dbReference type="EMBL" id="BJYM01000013">
    <property type="protein sequence ID" value="GEN88359.1"/>
    <property type="molecule type" value="Genomic_DNA"/>
</dbReference>
<feature type="transmembrane region" description="Helical" evidence="1">
    <location>
        <begin position="20"/>
        <end position="38"/>
    </location>
</feature>
<evidence type="ECO:0000313" key="2">
    <source>
        <dbReference type="EMBL" id="GEN88359.1"/>
    </source>
</evidence>
<keyword evidence="1" id="KW-1133">Transmembrane helix</keyword>
<comment type="caution">
    <text evidence="2">The sequence shown here is derived from an EMBL/GenBank/DDBJ whole genome shotgun (WGS) entry which is preliminary data.</text>
</comment>
<reference evidence="2 3" key="1">
    <citation type="submission" date="2019-07" db="EMBL/GenBank/DDBJ databases">
        <title>Whole genome shotgun sequence of Oceanobacillus sojae NBRC 105379.</title>
        <authorList>
            <person name="Hosoyama A."/>
            <person name="Uohara A."/>
            <person name="Ohji S."/>
            <person name="Ichikawa N."/>
        </authorList>
    </citation>
    <scope>NUCLEOTIDE SEQUENCE [LARGE SCALE GENOMIC DNA]</scope>
    <source>
        <strain evidence="2 3">NBRC 105379</strain>
    </source>
</reference>
<evidence type="ECO:0000256" key="1">
    <source>
        <dbReference type="SAM" id="Phobius"/>
    </source>
</evidence>
<keyword evidence="1" id="KW-0472">Membrane</keyword>
<name>A0A511ZLT2_9BACI</name>
<organism evidence="2 3">
    <name type="scientific">Oceanobacillus sojae</name>
    <dbReference type="NCBI Taxonomy" id="582851"/>
    <lineage>
        <taxon>Bacteria</taxon>
        <taxon>Bacillati</taxon>
        <taxon>Bacillota</taxon>
        <taxon>Bacilli</taxon>
        <taxon>Bacillales</taxon>
        <taxon>Bacillaceae</taxon>
        <taxon>Oceanobacillus</taxon>
    </lineage>
</organism>
<protein>
    <recommendedName>
        <fullName evidence="4">Pilus assembly protein TadE</fullName>
    </recommendedName>
</protein>
<sequence>MKTFLKEDRGSFTLESTLVFPALLMFTLVGVFFCIVIFQMGTASYMAHKVSDELAYTWNSTKKDIKTGDIAVQEYTGLPDGDGLYWRITDNDILGFFNLSGFTQDDIVGDKKRKADIYNGAITLSVDYNNTLIYSEVEVSAESSLFIPSFLKNMIGSKVQATSSHVVTETTELVRTANFAKYLWSEFGKDGAVGDAVNSIKKFFGGE</sequence>
<keyword evidence="1" id="KW-0812">Transmembrane</keyword>
<dbReference type="AlphaFoldDB" id="A0A511ZLT2"/>
<proteinExistence type="predicted"/>
<evidence type="ECO:0000313" key="3">
    <source>
        <dbReference type="Proteomes" id="UP000321558"/>
    </source>
</evidence>
<evidence type="ECO:0008006" key="4">
    <source>
        <dbReference type="Google" id="ProtNLM"/>
    </source>
</evidence>
<dbReference type="Proteomes" id="UP000321558">
    <property type="component" value="Unassembled WGS sequence"/>
</dbReference>
<keyword evidence="3" id="KW-1185">Reference proteome</keyword>
<accession>A0A511ZLT2</accession>
<dbReference type="OrthoDB" id="2703555at2"/>
<dbReference type="RefSeq" id="WP_147211318.1">
    <property type="nucleotide sequence ID" value="NZ_BJYM01000013.1"/>
</dbReference>
<dbReference type="STRING" id="582851.GCA_900162665_01874"/>
<gene>
    <name evidence="2" type="ORF">OSO01_30980</name>
</gene>